<dbReference type="Proteomes" id="UP000063789">
    <property type="component" value="Chromosome"/>
</dbReference>
<feature type="transmembrane region" description="Helical" evidence="1">
    <location>
        <begin position="86"/>
        <end position="106"/>
    </location>
</feature>
<dbReference type="EMBL" id="CP011853">
    <property type="protein sequence ID" value="ALG85567.1"/>
    <property type="molecule type" value="Genomic_DNA"/>
</dbReference>
<dbReference type="RefSeq" id="WP_062393654.1">
    <property type="nucleotide sequence ID" value="NZ_CP011853.1"/>
</dbReference>
<feature type="transmembrane region" description="Helical" evidence="1">
    <location>
        <begin position="20"/>
        <end position="40"/>
    </location>
</feature>
<keyword evidence="1" id="KW-1133">Transmembrane helix</keyword>
<evidence type="ECO:0000313" key="3">
    <source>
        <dbReference type="Proteomes" id="UP000063789"/>
    </source>
</evidence>
<name>A0A0N7FUX4_9ACTN</name>
<proteinExistence type="predicted"/>
<reference evidence="2 3" key="2">
    <citation type="journal article" date="2017" name="Int. J. Syst. Evol. Microbiol.">
        <title>Gordonia phthalatica sp. nov., a di-n-butyl phthalate-degrading bacterium isolated from activated sludge.</title>
        <authorList>
            <person name="Jin D."/>
            <person name="Kong X."/>
            <person name="Jia M."/>
            <person name="Yu X."/>
            <person name="Wang X."/>
            <person name="Zhuang X."/>
            <person name="Deng Y."/>
            <person name="Bai Z."/>
        </authorList>
    </citation>
    <scope>NUCLEOTIDE SEQUENCE [LARGE SCALE GENOMIC DNA]</scope>
    <source>
        <strain evidence="2 3">QH-11</strain>
    </source>
</reference>
<sequence>MSSSDPVRRGPSIPKTLRWAGLGTAAQGALALIVAVILVIRELAGHHEVGISGYGTAVWFVVIGGAVLAGGLALTRGRRWGRGLSLITQLLLLPTGYTIITGDYLLEAGLSRWLGYPIIAVALVLLALLFAPASTSWLDADDLPPDA</sequence>
<dbReference type="PATRIC" id="fig|1136941.3.peg.3093"/>
<dbReference type="KEGG" id="goq:ACH46_15145"/>
<reference evidence="3" key="1">
    <citation type="submission" date="2015-06" db="EMBL/GenBank/DDBJ databases">
        <title>Complete genome sequence and metabolic analysis of phthalate degradation pathway in Gordonia sp. QH-11.</title>
        <authorList>
            <person name="Jin D."/>
            <person name="Kong X."/>
            <person name="Bai Z."/>
        </authorList>
    </citation>
    <scope>NUCLEOTIDE SEQUENCE [LARGE SCALE GENOMIC DNA]</scope>
    <source>
        <strain evidence="3">QH-11</strain>
    </source>
</reference>
<organism evidence="2 3">
    <name type="scientific">Gordonia phthalatica</name>
    <dbReference type="NCBI Taxonomy" id="1136941"/>
    <lineage>
        <taxon>Bacteria</taxon>
        <taxon>Bacillati</taxon>
        <taxon>Actinomycetota</taxon>
        <taxon>Actinomycetes</taxon>
        <taxon>Mycobacteriales</taxon>
        <taxon>Gordoniaceae</taxon>
        <taxon>Gordonia</taxon>
    </lineage>
</organism>
<feature type="transmembrane region" description="Helical" evidence="1">
    <location>
        <begin position="52"/>
        <end position="74"/>
    </location>
</feature>
<evidence type="ECO:0000313" key="2">
    <source>
        <dbReference type="EMBL" id="ALG85567.1"/>
    </source>
</evidence>
<gene>
    <name evidence="2" type="ORF">ACH46_15145</name>
</gene>
<evidence type="ECO:0000256" key="1">
    <source>
        <dbReference type="SAM" id="Phobius"/>
    </source>
</evidence>
<keyword evidence="3" id="KW-1185">Reference proteome</keyword>
<keyword evidence="1" id="KW-0812">Transmembrane</keyword>
<accession>A0A0N7FUX4</accession>
<evidence type="ECO:0008006" key="4">
    <source>
        <dbReference type="Google" id="ProtNLM"/>
    </source>
</evidence>
<protein>
    <recommendedName>
        <fullName evidence="4">Integral membrane protein</fullName>
    </recommendedName>
</protein>
<dbReference type="STRING" id="1136941.ACH46_15145"/>
<feature type="transmembrane region" description="Helical" evidence="1">
    <location>
        <begin position="113"/>
        <end position="133"/>
    </location>
</feature>
<dbReference type="AlphaFoldDB" id="A0A0N7FUX4"/>
<keyword evidence="1" id="KW-0472">Membrane</keyword>